<organism evidence="2 3">
    <name type="scientific">Phytophthora cactorum</name>
    <dbReference type="NCBI Taxonomy" id="29920"/>
    <lineage>
        <taxon>Eukaryota</taxon>
        <taxon>Sar</taxon>
        <taxon>Stramenopiles</taxon>
        <taxon>Oomycota</taxon>
        <taxon>Peronosporomycetes</taxon>
        <taxon>Peronosporales</taxon>
        <taxon>Peronosporaceae</taxon>
        <taxon>Phytophthora</taxon>
    </lineage>
</organism>
<dbReference type="OrthoDB" id="10007210at2759"/>
<feature type="region of interest" description="Disordered" evidence="1">
    <location>
        <begin position="293"/>
        <end position="318"/>
    </location>
</feature>
<reference evidence="2 3" key="1">
    <citation type="submission" date="2018-01" db="EMBL/GenBank/DDBJ databases">
        <title>Draft genome of the strawberry crown rot pathogen Phytophthora cactorum.</title>
        <authorList>
            <person name="Armitage A.D."/>
            <person name="Lysoe E."/>
            <person name="Nellist C.F."/>
            <person name="Harrison R.J."/>
            <person name="Brurberg M.B."/>
        </authorList>
    </citation>
    <scope>NUCLEOTIDE SEQUENCE [LARGE SCALE GENOMIC DNA]</scope>
    <source>
        <strain evidence="2 3">10300</strain>
    </source>
</reference>
<proteinExistence type="predicted"/>
<keyword evidence="3" id="KW-1185">Reference proteome</keyword>
<protein>
    <submittedName>
        <fullName evidence="2">Uncharacterized protein</fullName>
    </submittedName>
</protein>
<dbReference type="AlphaFoldDB" id="A0A329SBX4"/>
<comment type="caution">
    <text evidence="2">The sequence shown here is derived from an EMBL/GenBank/DDBJ whole genome shotgun (WGS) entry which is preliminary data.</text>
</comment>
<dbReference type="Proteomes" id="UP000251314">
    <property type="component" value="Unassembled WGS sequence"/>
</dbReference>
<feature type="region of interest" description="Disordered" evidence="1">
    <location>
        <begin position="228"/>
        <end position="272"/>
    </location>
</feature>
<evidence type="ECO:0000256" key="1">
    <source>
        <dbReference type="SAM" id="MobiDB-lite"/>
    </source>
</evidence>
<evidence type="ECO:0000313" key="2">
    <source>
        <dbReference type="EMBL" id="RAW34139.1"/>
    </source>
</evidence>
<dbReference type="EMBL" id="MJFZ01000211">
    <property type="protein sequence ID" value="RAW34139.1"/>
    <property type="molecule type" value="Genomic_DNA"/>
</dbReference>
<feature type="compositionally biased region" description="Low complexity" evidence="1">
    <location>
        <begin position="171"/>
        <end position="190"/>
    </location>
</feature>
<dbReference type="VEuPathDB" id="FungiDB:PC110_g9526"/>
<accession>A0A329SBX4</accession>
<name>A0A329SBX4_9STRA</name>
<feature type="compositionally biased region" description="Basic and acidic residues" evidence="1">
    <location>
        <begin position="258"/>
        <end position="268"/>
    </location>
</feature>
<evidence type="ECO:0000313" key="3">
    <source>
        <dbReference type="Proteomes" id="UP000251314"/>
    </source>
</evidence>
<gene>
    <name evidence="2" type="ORF">PC110_g9526</name>
</gene>
<sequence>MNEFAGDERTTRPLNAYILTGGVTSHSPHDDENHRGVDEENDWLDLGMVDVEAETESMRHEAEARLRAQSNELKRFHDKICLRVTERERHNRLEAERAQKYLDAKCARVFSTTELSQQSEKKTTAARISTRPFFQKMKEDKKVMLKDCPLGKHIEKMLTLDAQIRDDLLRSTETSSSQSSNNGYENGGSEDVSEPAATPALLPEQRVALYATVRRQYMEMNRAKVKNNVWRGDSQSPDTSKEKSPVSKTLAAGRGSRTRGDNTDHNGIGERWSTTSTGVKVIDITSGCDVRVHRQTTTSSTPWRKKSAKGSKAQTTTKEHERFLRALQAQLGTPALCSCAKGESNSTSSTPCANNCALYKQPKKREKLLTSVYKQQQQDVSTAASPIR</sequence>
<feature type="region of interest" description="Disordered" evidence="1">
    <location>
        <begin position="170"/>
        <end position="200"/>
    </location>
</feature>